<keyword evidence="3" id="KW-1185">Reference proteome</keyword>
<evidence type="ECO:0000256" key="1">
    <source>
        <dbReference type="SAM" id="MobiDB-lite"/>
    </source>
</evidence>
<reference evidence="2 3" key="1">
    <citation type="submission" date="2019-05" db="EMBL/GenBank/DDBJ databases">
        <title>Emergence of the Ug99 lineage of the wheat stem rust pathogen through somatic hybridization.</title>
        <authorList>
            <person name="Li F."/>
            <person name="Upadhyaya N.M."/>
            <person name="Sperschneider J."/>
            <person name="Matny O."/>
            <person name="Nguyen-Phuc H."/>
            <person name="Mago R."/>
            <person name="Raley C."/>
            <person name="Miller M.E."/>
            <person name="Silverstein K.A.T."/>
            <person name="Henningsen E."/>
            <person name="Hirsch C.D."/>
            <person name="Visser B."/>
            <person name="Pretorius Z.A."/>
            <person name="Steffenson B.J."/>
            <person name="Schwessinger B."/>
            <person name="Dodds P.N."/>
            <person name="Figueroa M."/>
        </authorList>
    </citation>
    <scope>NUCLEOTIDE SEQUENCE [LARGE SCALE GENOMIC DNA]</scope>
    <source>
        <strain evidence="2">21-0</strain>
    </source>
</reference>
<evidence type="ECO:0000313" key="2">
    <source>
        <dbReference type="EMBL" id="KAA1110782.1"/>
    </source>
</evidence>
<accession>A0A5B0QCH1</accession>
<dbReference type="Proteomes" id="UP000324748">
    <property type="component" value="Unassembled WGS sequence"/>
</dbReference>
<protein>
    <submittedName>
        <fullName evidence="2">Uncharacterized protein</fullName>
    </submittedName>
</protein>
<sequence length="114" mass="12901">MKMIMKPSLSRVKDELIMHWCGTQARLLVVAPGRASNFAEGSGVMRRAQGSQDLAAGPSQKDASQESEYSTNYNFIIVGHPRRNNKLEKKYPSRNLNFLLHQKLGAYWDNTYIA</sequence>
<dbReference type="EMBL" id="VSWC01000027">
    <property type="protein sequence ID" value="KAA1110782.1"/>
    <property type="molecule type" value="Genomic_DNA"/>
</dbReference>
<gene>
    <name evidence="2" type="ORF">PGT21_031601</name>
</gene>
<feature type="region of interest" description="Disordered" evidence="1">
    <location>
        <begin position="49"/>
        <end position="68"/>
    </location>
</feature>
<organism evidence="2 3">
    <name type="scientific">Puccinia graminis f. sp. tritici</name>
    <dbReference type="NCBI Taxonomy" id="56615"/>
    <lineage>
        <taxon>Eukaryota</taxon>
        <taxon>Fungi</taxon>
        <taxon>Dikarya</taxon>
        <taxon>Basidiomycota</taxon>
        <taxon>Pucciniomycotina</taxon>
        <taxon>Pucciniomycetes</taxon>
        <taxon>Pucciniales</taxon>
        <taxon>Pucciniaceae</taxon>
        <taxon>Puccinia</taxon>
    </lineage>
</organism>
<dbReference type="AlphaFoldDB" id="A0A5B0QCH1"/>
<name>A0A5B0QCH1_PUCGR</name>
<proteinExistence type="predicted"/>
<evidence type="ECO:0000313" key="3">
    <source>
        <dbReference type="Proteomes" id="UP000324748"/>
    </source>
</evidence>
<comment type="caution">
    <text evidence="2">The sequence shown here is derived from an EMBL/GenBank/DDBJ whole genome shotgun (WGS) entry which is preliminary data.</text>
</comment>